<evidence type="ECO:0008006" key="3">
    <source>
        <dbReference type="Google" id="ProtNLM"/>
    </source>
</evidence>
<protein>
    <recommendedName>
        <fullName evidence="3">PD-(D/E)XK endonuclease-like domain-containing protein</fullName>
    </recommendedName>
</protein>
<comment type="caution">
    <text evidence="1">The sequence shown here is derived from an EMBL/GenBank/DDBJ whole genome shotgun (WGS) entry which is preliminary data.</text>
</comment>
<accession>A0ABW4A658</accession>
<keyword evidence="2" id="KW-1185">Reference proteome</keyword>
<evidence type="ECO:0000313" key="2">
    <source>
        <dbReference type="Proteomes" id="UP001597183"/>
    </source>
</evidence>
<proteinExistence type="predicted"/>
<organism evidence="1 2">
    <name type="scientific">Actinoplanes sichuanensis</name>
    <dbReference type="NCBI Taxonomy" id="512349"/>
    <lineage>
        <taxon>Bacteria</taxon>
        <taxon>Bacillati</taxon>
        <taxon>Actinomycetota</taxon>
        <taxon>Actinomycetes</taxon>
        <taxon>Micromonosporales</taxon>
        <taxon>Micromonosporaceae</taxon>
        <taxon>Actinoplanes</taxon>
    </lineage>
</organism>
<dbReference type="EMBL" id="JBHTMK010000016">
    <property type="protein sequence ID" value="MFD1366176.1"/>
    <property type="molecule type" value="Genomic_DNA"/>
</dbReference>
<sequence>MSKIDEFMRAAPARLEGNSPWASRYASELRRVVVAQANGSARNVQKHLGPSELGVPCDRQVVGKLAGIPVTNHVVDPWPSVVGTAVHAWLADAFTAENLKLPAPRWLAEQRVVPHPDHSGTADLYDAAETAVVDHKCLGESSMAKVRSPKGPPVKYVIQLLLYGKGYRNLGLPVTRVALAAYPRTASSLDGLYVWERATGPQDDPLIEEVFRLTDRRKALAEEVVSGQLTFTDIPISSDDDECFFCPFYRPQSKRDNGPGCPGPNS</sequence>
<evidence type="ECO:0000313" key="1">
    <source>
        <dbReference type="EMBL" id="MFD1366176.1"/>
    </source>
</evidence>
<dbReference type="RefSeq" id="WP_317786542.1">
    <property type="nucleotide sequence ID" value="NZ_AP028461.1"/>
</dbReference>
<reference evidence="2" key="1">
    <citation type="journal article" date="2019" name="Int. J. Syst. Evol. Microbiol.">
        <title>The Global Catalogue of Microorganisms (GCM) 10K type strain sequencing project: providing services to taxonomists for standard genome sequencing and annotation.</title>
        <authorList>
            <consortium name="The Broad Institute Genomics Platform"/>
            <consortium name="The Broad Institute Genome Sequencing Center for Infectious Disease"/>
            <person name="Wu L."/>
            <person name="Ma J."/>
        </authorList>
    </citation>
    <scope>NUCLEOTIDE SEQUENCE [LARGE SCALE GENOMIC DNA]</scope>
    <source>
        <strain evidence="2">CCM 7526</strain>
    </source>
</reference>
<gene>
    <name evidence="1" type="ORF">ACFQ5G_12550</name>
</gene>
<dbReference type="Proteomes" id="UP001597183">
    <property type="component" value="Unassembled WGS sequence"/>
</dbReference>
<name>A0ABW4A658_9ACTN</name>